<dbReference type="eggNOG" id="COG2141">
    <property type="taxonomic scope" value="Bacteria"/>
</dbReference>
<protein>
    <submittedName>
        <fullName evidence="6">Monooxygenase</fullName>
    </submittedName>
</protein>
<evidence type="ECO:0000256" key="3">
    <source>
        <dbReference type="ARBA" id="ARBA00023002"/>
    </source>
</evidence>
<feature type="domain" description="Luciferase-like" evidence="5">
    <location>
        <begin position="26"/>
        <end position="217"/>
    </location>
</feature>
<dbReference type="Gene3D" id="3.20.20.30">
    <property type="entry name" value="Luciferase-like domain"/>
    <property type="match status" value="1"/>
</dbReference>
<dbReference type="AlphaFoldDB" id="S5Y550"/>
<gene>
    <name evidence="6" type="ORF">JCM7686_pAMI4p169</name>
</gene>
<dbReference type="PATRIC" id="fig|1367847.3.peg.3802"/>
<dbReference type="OrthoDB" id="9779442at2"/>
<keyword evidence="4 6" id="KW-0503">Monooxygenase</keyword>
<dbReference type="PANTHER" id="PTHR30011">
    <property type="entry name" value="ALKANESULFONATE MONOOXYGENASE-RELATED"/>
    <property type="match status" value="1"/>
</dbReference>
<keyword evidence="3" id="KW-0560">Oxidoreductase</keyword>
<evidence type="ECO:0000256" key="1">
    <source>
        <dbReference type="ARBA" id="ARBA00022630"/>
    </source>
</evidence>
<dbReference type="PANTHER" id="PTHR30011:SF16">
    <property type="entry name" value="C2H2 FINGER DOMAIN TRANSCRIPTION FACTOR (EUROFUNG)-RELATED"/>
    <property type="match status" value="1"/>
</dbReference>
<name>S5Y550_PARAH</name>
<evidence type="ECO:0000259" key="5">
    <source>
        <dbReference type="Pfam" id="PF00296"/>
    </source>
</evidence>
<dbReference type="InterPro" id="IPR051260">
    <property type="entry name" value="Diverse_substr_monoxygenases"/>
</dbReference>
<evidence type="ECO:0000256" key="2">
    <source>
        <dbReference type="ARBA" id="ARBA00022643"/>
    </source>
</evidence>
<accession>S5Y550</accession>
<dbReference type="RefSeq" id="WP_020952345.1">
    <property type="nucleotide sequence ID" value="NC_022049.1"/>
</dbReference>
<dbReference type="Pfam" id="PF00296">
    <property type="entry name" value="Bac_luciferase"/>
    <property type="match status" value="1"/>
</dbReference>
<dbReference type="KEGG" id="pami:JCM7686_pAMI4p169"/>
<dbReference type="GO" id="GO:0004497">
    <property type="term" value="F:monooxygenase activity"/>
    <property type="evidence" value="ECO:0007669"/>
    <property type="project" value="UniProtKB-KW"/>
</dbReference>
<proteinExistence type="predicted"/>
<sequence>MTQTHAPVPLAIGLTTDQTASGQPLTPADWRKLIARLDEAAEFVTIADAFAAPGLQGPDAILLANWLGAQTRNLGILPGSFANFHEPFHISTAIATLDFITKGRAGLLLQAADSDLATEALAAIGQSQHYPTPEGDDLRDDLADSLTAIRALWDSWQDDAVIRNVPEHRYLDADRLHHIHFAGKHFSIAGPSITPRPPQGQPLVALAARGADDPAAAVGADLLFLPSGLNAPAEGVIWGDLTVAYGGEAASRPGQWQGAPGQLTAHLRELHHAGLKGWRLSPADPARDLTPLLAELPALREAGLIAAPRSGDLRSRLGFAPAPNRYASPLVA</sequence>
<dbReference type="HOGENOM" id="CLU_022256_1_1_5"/>
<geneLocation type="plasmid" evidence="6 7">
    <name>pAMI4</name>
</geneLocation>
<dbReference type="Proteomes" id="UP000015480">
    <property type="component" value="Plasmid pAMI4"/>
</dbReference>
<keyword evidence="1" id="KW-0285">Flavoprotein</keyword>
<keyword evidence="2" id="KW-0288">FMN</keyword>
<dbReference type="InterPro" id="IPR036661">
    <property type="entry name" value="Luciferase-like_sf"/>
</dbReference>
<evidence type="ECO:0000313" key="6">
    <source>
        <dbReference type="EMBL" id="AGT10860.1"/>
    </source>
</evidence>
<dbReference type="EMBL" id="CP006652">
    <property type="protein sequence ID" value="AGT10860.1"/>
    <property type="molecule type" value="Genomic_DNA"/>
</dbReference>
<organism evidence="6 7">
    <name type="scientific">Paracoccus aminophilus JCM 7686</name>
    <dbReference type="NCBI Taxonomy" id="1367847"/>
    <lineage>
        <taxon>Bacteria</taxon>
        <taxon>Pseudomonadati</taxon>
        <taxon>Pseudomonadota</taxon>
        <taxon>Alphaproteobacteria</taxon>
        <taxon>Rhodobacterales</taxon>
        <taxon>Paracoccaceae</taxon>
        <taxon>Paracoccus</taxon>
    </lineage>
</organism>
<dbReference type="InterPro" id="IPR011251">
    <property type="entry name" value="Luciferase-like_dom"/>
</dbReference>
<dbReference type="SUPFAM" id="SSF51679">
    <property type="entry name" value="Bacterial luciferase-like"/>
    <property type="match status" value="1"/>
</dbReference>
<reference evidence="6 7" key="1">
    <citation type="journal article" date="2014" name="BMC Genomics">
        <title>Architecture and functions of a multipartite genome of the methylotrophic bacterium Paracoccus aminophilus JCM 7686, containing primary and secondary chromids.</title>
        <authorList>
            <person name="Dziewit L."/>
            <person name="Czarnecki J."/>
            <person name="Wibberg D."/>
            <person name="Radlinska M."/>
            <person name="Mrozek P."/>
            <person name="Szymczak M."/>
            <person name="Schluter A."/>
            <person name="Puhler A."/>
            <person name="Bartosik D."/>
        </authorList>
    </citation>
    <scope>NUCLEOTIDE SEQUENCE [LARGE SCALE GENOMIC DNA]</scope>
    <source>
        <strain evidence="6">JCM 7686</strain>
        <plasmid evidence="7">Plasmid pAMI4</plasmid>
    </source>
</reference>
<keyword evidence="7" id="KW-1185">Reference proteome</keyword>
<evidence type="ECO:0000313" key="7">
    <source>
        <dbReference type="Proteomes" id="UP000015480"/>
    </source>
</evidence>
<evidence type="ECO:0000256" key="4">
    <source>
        <dbReference type="ARBA" id="ARBA00023033"/>
    </source>
</evidence>
<keyword evidence="6" id="KW-0614">Plasmid</keyword>
<dbReference type="GO" id="GO:0016705">
    <property type="term" value="F:oxidoreductase activity, acting on paired donors, with incorporation or reduction of molecular oxygen"/>
    <property type="evidence" value="ECO:0007669"/>
    <property type="project" value="InterPro"/>
</dbReference>